<evidence type="ECO:0000313" key="3">
    <source>
        <dbReference type="EnsemblMetazoa" id="PPA00868.1"/>
    </source>
</evidence>
<feature type="transmembrane region" description="Helical" evidence="2">
    <location>
        <begin position="198"/>
        <end position="219"/>
    </location>
</feature>
<feature type="transmembrane region" description="Helical" evidence="2">
    <location>
        <begin position="286"/>
        <end position="317"/>
    </location>
</feature>
<feature type="transmembrane region" description="Helical" evidence="2">
    <location>
        <begin position="231"/>
        <end position="249"/>
    </location>
</feature>
<feature type="transmembrane region" description="Helical" evidence="2">
    <location>
        <begin position="447"/>
        <end position="465"/>
    </location>
</feature>
<evidence type="ECO:0000256" key="2">
    <source>
        <dbReference type="SAM" id="Phobius"/>
    </source>
</evidence>
<feature type="transmembrane region" description="Helical" evidence="2">
    <location>
        <begin position="422"/>
        <end position="441"/>
    </location>
</feature>
<proteinExistence type="predicted"/>
<accession>A0A2A6BPK8</accession>
<feature type="compositionally biased region" description="Gly residues" evidence="1">
    <location>
        <begin position="674"/>
        <end position="685"/>
    </location>
</feature>
<keyword evidence="2" id="KW-1133">Transmembrane helix</keyword>
<feature type="transmembrane region" description="Helical" evidence="2">
    <location>
        <begin position="574"/>
        <end position="597"/>
    </location>
</feature>
<sequence>MAGLAGPLAGLSLILCCSIVVGFAFDVSWKAGVPLLFLMSGVGVGAGVCVARSEMIRKHLRTVLSVATPLALLSIVPTVLSLILEIRWAFVIPCGVLLICFTAIATLALCHSEIQVNDPFVNLSLLVGFSILSGVVMELTWIGGGLVMIGLVGIVVWPCISVLFHMKRDSPITTFAIMASIVLFSGVASINASIYAPFGFITLNVVMVAATPVVCLLLACQSDKIIRNCRVLVAITALLTLICIASTALCYSVTWHTIIPNALFLACSSILLHYRLHETDIINNAMLRFACLFMFPMLGFSSIIASATFVISFFFLAVFGTSMIVSAFYFEAAAIALFLICTVDMYVHSITAYQWKEIKKCPRLIVAVSAPLTLLGVVATGLFLTIEPKLALPCGLFLLYAIVCLSVGLCESKAIKSNVTAVIILIVLLASTTSAFVSYFLAPLWSLVAFLATVCSVPLLIFTDFNTNKDSSGLYGCYSDVLLLVITASHGLSLTAEMPIGWSLFLFMALLTVVVLQGLQWTLLQYEVTLIISYHYVISLLPVLIPFTFVAIAALCILAAYILFCFREEHRTYIAYAGLFILLIFIYCFCLFVALAGKPGARLPGFDDHCLGCIVSISLCVHCFIIAYTGDLAAEDRKKAAAATAAPPPVPAAPPVAVVVQRDVDSDYDSGDDACGGHGIPGQAGGRRRKAYDYYGGFQGWDFRKRRDVKA</sequence>
<reference evidence="4" key="1">
    <citation type="journal article" date="2008" name="Nat. Genet.">
        <title>The Pristionchus pacificus genome provides a unique perspective on nematode lifestyle and parasitism.</title>
        <authorList>
            <person name="Dieterich C."/>
            <person name="Clifton S.W."/>
            <person name="Schuster L.N."/>
            <person name="Chinwalla A."/>
            <person name="Delehaunty K."/>
            <person name="Dinkelacker I."/>
            <person name="Fulton L."/>
            <person name="Fulton R."/>
            <person name="Godfrey J."/>
            <person name="Minx P."/>
            <person name="Mitreva M."/>
            <person name="Roeseler W."/>
            <person name="Tian H."/>
            <person name="Witte H."/>
            <person name="Yang S.P."/>
            <person name="Wilson R.K."/>
            <person name="Sommer R.J."/>
        </authorList>
    </citation>
    <scope>NUCLEOTIDE SEQUENCE [LARGE SCALE GENOMIC DNA]</scope>
    <source>
        <strain evidence="4">PS312</strain>
    </source>
</reference>
<feature type="transmembrane region" description="Helical" evidence="2">
    <location>
        <begin position="502"/>
        <end position="524"/>
    </location>
</feature>
<feature type="transmembrane region" description="Helical" evidence="2">
    <location>
        <begin position="121"/>
        <end position="141"/>
    </location>
</feature>
<organism evidence="3 4">
    <name type="scientific">Pristionchus pacificus</name>
    <name type="common">Parasitic nematode worm</name>
    <dbReference type="NCBI Taxonomy" id="54126"/>
    <lineage>
        <taxon>Eukaryota</taxon>
        <taxon>Metazoa</taxon>
        <taxon>Ecdysozoa</taxon>
        <taxon>Nematoda</taxon>
        <taxon>Chromadorea</taxon>
        <taxon>Rhabditida</taxon>
        <taxon>Rhabditina</taxon>
        <taxon>Diplogasteromorpha</taxon>
        <taxon>Diplogasteroidea</taxon>
        <taxon>Neodiplogasteridae</taxon>
        <taxon>Pristionchus</taxon>
    </lineage>
</organism>
<feature type="transmembrane region" description="Helical" evidence="2">
    <location>
        <begin position="390"/>
        <end position="410"/>
    </location>
</feature>
<feature type="region of interest" description="Disordered" evidence="1">
    <location>
        <begin position="668"/>
        <end position="688"/>
    </location>
</feature>
<feature type="transmembrane region" description="Helical" evidence="2">
    <location>
        <begin position="172"/>
        <end position="192"/>
    </location>
</feature>
<feature type="transmembrane region" description="Helical" evidence="2">
    <location>
        <begin position="90"/>
        <end position="109"/>
    </location>
</feature>
<feature type="transmembrane region" description="Helical" evidence="2">
    <location>
        <begin position="255"/>
        <end position="274"/>
    </location>
</feature>
<dbReference type="AlphaFoldDB" id="A0A2A6BPK8"/>
<reference evidence="3" key="2">
    <citation type="submission" date="2022-06" db="UniProtKB">
        <authorList>
            <consortium name="EnsemblMetazoa"/>
        </authorList>
    </citation>
    <scope>IDENTIFICATION</scope>
    <source>
        <strain evidence="3">PS312</strain>
    </source>
</reference>
<gene>
    <name evidence="3" type="primary">WBGene00090422</name>
</gene>
<name>A0A2A6BPK8_PRIPA</name>
<dbReference type="EnsemblMetazoa" id="PPA00868.1">
    <property type="protein sequence ID" value="PPA00868.1"/>
    <property type="gene ID" value="WBGene00090422"/>
</dbReference>
<feature type="transmembrane region" description="Helical" evidence="2">
    <location>
        <begin position="63"/>
        <end position="84"/>
    </location>
</feature>
<feature type="transmembrane region" description="Helical" evidence="2">
    <location>
        <begin position="147"/>
        <end position="165"/>
    </location>
</feature>
<accession>A0A8R1Y4V4</accession>
<evidence type="ECO:0000256" key="1">
    <source>
        <dbReference type="SAM" id="MobiDB-lite"/>
    </source>
</evidence>
<feature type="transmembrane region" description="Helical" evidence="2">
    <location>
        <begin position="323"/>
        <end position="343"/>
    </location>
</feature>
<keyword evidence="2" id="KW-0812">Transmembrane</keyword>
<feature type="transmembrane region" description="Helical" evidence="2">
    <location>
        <begin position="32"/>
        <end position="51"/>
    </location>
</feature>
<dbReference type="Proteomes" id="UP000005239">
    <property type="component" value="Unassembled WGS sequence"/>
</dbReference>
<feature type="transmembrane region" description="Helical" evidence="2">
    <location>
        <begin position="609"/>
        <end position="628"/>
    </location>
</feature>
<keyword evidence="2" id="KW-0472">Membrane</keyword>
<feature type="transmembrane region" description="Helical" evidence="2">
    <location>
        <begin position="536"/>
        <end position="562"/>
    </location>
</feature>
<feature type="transmembrane region" description="Helical" evidence="2">
    <location>
        <begin position="364"/>
        <end position="384"/>
    </location>
</feature>
<protein>
    <submittedName>
        <fullName evidence="3">Uncharacterized protein</fullName>
    </submittedName>
</protein>
<keyword evidence="4" id="KW-1185">Reference proteome</keyword>
<evidence type="ECO:0000313" key="4">
    <source>
        <dbReference type="Proteomes" id="UP000005239"/>
    </source>
</evidence>